<sequence length="158" mass="17525">MASERERQHNRNVRNGRQWQLSNYPTGLYSYKVYPDFYGGNGNGGAVHRMALEAEQDEAPPSLFLAFFSPAAHFPVPSRQSASQAADAMPTSLLASMPQTPGGYECHISASTDPRRCVFRRCQGVFCRTGRQDRCSGICCGKMEKVNMSVPDAVGWQR</sequence>
<name>A0A498NIZ0_LABRO</name>
<proteinExistence type="predicted"/>
<evidence type="ECO:0000313" key="2">
    <source>
        <dbReference type="Proteomes" id="UP000290572"/>
    </source>
</evidence>
<protein>
    <submittedName>
        <fullName evidence="1">Uncharacterized protein</fullName>
    </submittedName>
</protein>
<reference evidence="1 2" key="1">
    <citation type="submission" date="2018-03" db="EMBL/GenBank/DDBJ databases">
        <title>Draft genome sequence of Rohu Carp (Labeo rohita).</title>
        <authorList>
            <person name="Das P."/>
            <person name="Kushwaha B."/>
            <person name="Joshi C.G."/>
            <person name="Kumar D."/>
            <person name="Nagpure N.S."/>
            <person name="Sahoo L."/>
            <person name="Das S.P."/>
            <person name="Bit A."/>
            <person name="Patnaik S."/>
            <person name="Meher P.K."/>
            <person name="Jayasankar P."/>
            <person name="Koringa P.G."/>
            <person name="Patel N.V."/>
            <person name="Hinsu A.T."/>
            <person name="Kumar R."/>
            <person name="Pandey M."/>
            <person name="Agarwal S."/>
            <person name="Srivastava S."/>
            <person name="Singh M."/>
            <person name="Iquebal M.A."/>
            <person name="Jaiswal S."/>
            <person name="Angadi U.B."/>
            <person name="Kumar N."/>
            <person name="Raza M."/>
            <person name="Shah T.M."/>
            <person name="Rai A."/>
            <person name="Jena J.K."/>
        </authorList>
    </citation>
    <scope>NUCLEOTIDE SEQUENCE [LARGE SCALE GENOMIC DNA]</scope>
    <source>
        <strain evidence="1">DASCIFA01</strain>
        <tissue evidence="1">Testis</tissue>
    </source>
</reference>
<dbReference type="EMBL" id="QBIY01011439">
    <property type="protein sequence ID" value="RXN31821.1"/>
    <property type="molecule type" value="Genomic_DNA"/>
</dbReference>
<evidence type="ECO:0000313" key="1">
    <source>
        <dbReference type="EMBL" id="RXN31821.1"/>
    </source>
</evidence>
<keyword evidence="2" id="KW-1185">Reference proteome</keyword>
<organism evidence="1 2">
    <name type="scientific">Labeo rohita</name>
    <name type="common">Indian major carp</name>
    <name type="synonym">Cyprinus rohita</name>
    <dbReference type="NCBI Taxonomy" id="84645"/>
    <lineage>
        <taxon>Eukaryota</taxon>
        <taxon>Metazoa</taxon>
        <taxon>Chordata</taxon>
        <taxon>Craniata</taxon>
        <taxon>Vertebrata</taxon>
        <taxon>Euteleostomi</taxon>
        <taxon>Actinopterygii</taxon>
        <taxon>Neopterygii</taxon>
        <taxon>Teleostei</taxon>
        <taxon>Ostariophysi</taxon>
        <taxon>Cypriniformes</taxon>
        <taxon>Cyprinidae</taxon>
        <taxon>Labeoninae</taxon>
        <taxon>Labeonini</taxon>
        <taxon>Labeo</taxon>
    </lineage>
</organism>
<dbReference type="Proteomes" id="UP000290572">
    <property type="component" value="Unassembled WGS sequence"/>
</dbReference>
<gene>
    <name evidence="1" type="ORF">ROHU_016697</name>
</gene>
<accession>A0A498NIZ0</accession>
<comment type="caution">
    <text evidence="1">The sequence shown here is derived from an EMBL/GenBank/DDBJ whole genome shotgun (WGS) entry which is preliminary data.</text>
</comment>
<dbReference type="AlphaFoldDB" id="A0A498NIZ0"/>